<reference evidence="1 2" key="1">
    <citation type="journal article" date="2022" name="New Phytol.">
        <title>Ecological generalism drives hyperdiversity of secondary metabolite gene clusters in xylarialean endophytes.</title>
        <authorList>
            <person name="Franco M.E.E."/>
            <person name="Wisecaver J.H."/>
            <person name="Arnold A.E."/>
            <person name="Ju Y.M."/>
            <person name="Slot J.C."/>
            <person name="Ahrendt S."/>
            <person name="Moore L.P."/>
            <person name="Eastman K.E."/>
            <person name="Scott K."/>
            <person name="Konkel Z."/>
            <person name="Mondo S.J."/>
            <person name="Kuo A."/>
            <person name="Hayes R.D."/>
            <person name="Haridas S."/>
            <person name="Andreopoulos B."/>
            <person name="Riley R."/>
            <person name="LaButti K."/>
            <person name="Pangilinan J."/>
            <person name="Lipzen A."/>
            <person name="Amirebrahimi M."/>
            <person name="Yan J."/>
            <person name="Adam C."/>
            <person name="Keymanesh K."/>
            <person name="Ng V."/>
            <person name="Louie K."/>
            <person name="Northen T."/>
            <person name="Drula E."/>
            <person name="Henrissat B."/>
            <person name="Hsieh H.M."/>
            <person name="Youens-Clark K."/>
            <person name="Lutzoni F."/>
            <person name="Miadlikowska J."/>
            <person name="Eastwood D.C."/>
            <person name="Hamelin R.C."/>
            <person name="Grigoriev I.V."/>
            <person name="U'Ren J.M."/>
        </authorList>
    </citation>
    <scope>NUCLEOTIDE SEQUENCE [LARGE SCALE GENOMIC DNA]</scope>
    <source>
        <strain evidence="1 2">CBS 119005</strain>
    </source>
</reference>
<keyword evidence="2" id="KW-1185">Reference proteome</keyword>
<comment type="caution">
    <text evidence="1">The sequence shown here is derived from an EMBL/GenBank/DDBJ whole genome shotgun (WGS) entry which is preliminary data.</text>
</comment>
<sequence length="385" mass="44102">MLELNAEEVAEYNGLNGAPIWVSLGNTIYNITHFPFTSDDERRILVQRSWGKVTLDANYRIDLINRLEPYKCGKVKRVKLEPLNQLFTYTPRMLRLHDNPRNGIYIAIHGLVYDVTDHLDSYPGGRTSLMRSGGVDRTADFPEGLFQGDNEDLLIGRMVDEGSMENVGKMHIVLHNWVYNFKKLETTDPAMYAALLPFAGTDATPTLTSPKSHQILGDLYLEHWDLIEGKITDDHINKEITTGELAQHAEDWTAWVSVDGYVYNITGIVAFPQYHDAHFPPELLGQRIDHVPELARWVATVHAYRRIGRLVEGPPSDPEPETRFVWKDENVSDAIRRFWEETEAERQAAKEAREAKKAKEAEEEVSQVPPEGYDEDVFKLPRYIR</sequence>
<dbReference type="EMBL" id="MU393435">
    <property type="protein sequence ID" value="KAI4868876.1"/>
    <property type="molecule type" value="Genomic_DNA"/>
</dbReference>
<evidence type="ECO:0000313" key="2">
    <source>
        <dbReference type="Proteomes" id="UP001497700"/>
    </source>
</evidence>
<dbReference type="Proteomes" id="UP001497700">
    <property type="component" value="Unassembled WGS sequence"/>
</dbReference>
<organism evidence="1 2">
    <name type="scientific">Hypoxylon rubiginosum</name>
    <dbReference type="NCBI Taxonomy" id="110542"/>
    <lineage>
        <taxon>Eukaryota</taxon>
        <taxon>Fungi</taxon>
        <taxon>Dikarya</taxon>
        <taxon>Ascomycota</taxon>
        <taxon>Pezizomycotina</taxon>
        <taxon>Sordariomycetes</taxon>
        <taxon>Xylariomycetidae</taxon>
        <taxon>Xylariales</taxon>
        <taxon>Hypoxylaceae</taxon>
        <taxon>Hypoxylon</taxon>
    </lineage>
</organism>
<accession>A0ACB9ZBD7</accession>
<name>A0ACB9ZBD7_9PEZI</name>
<evidence type="ECO:0000313" key="1">
    <source>
        <dbReference type="EMBL" id="KAI4868876.1"/>
    </source>
</evidence>
<gene>
    <name evidence="1" type="ORF">F4820DRAFT_408985</name>
</gene>
<protein>
    <submittedName>
        <fullName evidence="1">Uncharacterized protein</fullName>
    </submittedName>
</protein>
<proteinExistence type="predicted"/>